<dbReference type="VEuPathDB" id="FungiDB:SeMB42_g03344"/>
<dbReference type="Proteomes" id="UP000317494">
    <property type="component" value="Unassembled WGS sequence"/>
</dbReference>
<accession>A0A507D7Y9</accession>
<dbReference type="Proteomes" id="UP000320475">
    <property type="component" value="Unassembled WGS sequence"/>
</dbReference>
<feature type="region of interest" description="Disordered" evidence="1">
    <location>
        <begin position="154"/>
        <end position="222"/>
    </location>
</feature>
<feature type="compositionally biased region" description="Low complexity" evidence="1">
    <location>
        <begin position="33"/>
        <end position="42"/>
    </location>
</feature>
<proteinExistence type="predicted"/>
<dbReference type="InterPro" id="IPR045341">
    <property type="entry name" value="DUF6532"/>
</dbReference>
<dbReference type="EMBL" id="QEAM01000047">
    <property type="protein sequence ID" value="TPX48686.1"/>
    <property type="molecule type" value="Genomic_DNA"/>
</dbReference>
<evidence type="ECO:0000313" key="6">
    <source>
        <dbReference type="Proteomes" id="UP000320475"/>
    </source>
</evidence>
<feature type="region of interest" description="Disordered" evidence="1">
    <location>
        <begin position="545"/>
        <end position="573"/>
    </location>
</feature>
<evidence type="ECO:0000313" key="3">
    <source>
        <dbReference type="EMBL" id="TPX47388.1"/>
    </source>
</evidence>
<reference evidence="5 6" key="1">
    <citation type="journal article" date="2019" name="Sci. Rep.">
        <title>Comparative genomics of chytrid fungi reveal insights into the obligate biotrophic and pathogenic lifestyle of Synchytrium endobioticum.</title>
        <authorList>
            <person name="van de Vossenberg B.T.L.H."/>
            <person name="Warris S."/>
            <person name="Nguyen H.D.T."/>
            <person name="van Gent-Pelzer M.P.E."/>
            <person name="Joly D.L."/>
            <person name="van de Geest H.C."/>
            <person name="Bonants P.J.M."/>
            <person name="Smith D.S."/>
            <person name="Levesque C.A."/>
            <person name="van der Lee T.A.J."/>
        </authorList>
    </citation>
    <scope>NUCLEOTIDE SEQUENCE [LARGE SCALE GENOMIC DNA]</scope>
    <source>
        <strain evidence="4 6">LEV6574</strain>
        <strain evidence="3 5">MB42</strain>
    </source>
</reference>
<feature type="compositionally biased region" description="Polar residues" evidence="1">
    <location>
        <begin position="158"/>
        <end position="177"/>
    </location>
</feature>
<gene>
    <name evidence="4" type="ORF">SeLEV6574_g01902</name>
    <name evidence="3" type="ORF">SeMB42_g03344</name>
</gene>
<feature type="region of interest" description="Disordered" evidence="1">
    <location>
        <begin position="1"/>
        <end position="65"/>
    </location>
</feature>
<dbReference type="Pfam" id="PF20149">
    <property type="entry name" value="DUF6532"/>
    <property type="match status" value="1"/>
</dbReference>
<evidence type="ECO:0000256" key="1">
    <source>
        <dbReference type="SAM" id="MobiDB-lite"/>
    </source>
</evidence>
<protein>
    <recommendedName>
        <fullName evidence="2">DUF6532 domain-containing protein</fullName>
    </recommendedName>
</protein>
<feature type="region of interest" description="Disordered" evidence="1">
    <location>
        <begin position="118"/>
        <end position="141"/>
    </location>
</feature>
<feature type="compositionally biased region" description="Basic residues" evidence="1">
    <location>
        <begin position="554"/>
        <end position="563"/>
    </location>
</feature>
<name>A0A507D7Y9_9FUNG</name>
<comment type="caution">
    <text evidence="3">The sequence shown here is derived from an EMBL/GenBank/DDBJ whole genome shotgun (WGS) entry which is preliminary data.</text>
</comment>
<dbReference type="EMBL" id="QEAN01000117">
    <property type="protein sequence ID" value="TPX47388.1"/>
    <property type="molecule type" value="Genomic_DNA"/>
</dbReference>
<feature type="compositionally biased region" description="Polar residues" evidence="1">
    <location>
        <begin position="131"/>
        <end position="141"/>
    </location>
</feature>
<evidence type="ECO:0000313" key="4">
    <source>
        <dbReference type="EMBL" id="TPX48686.1"/>
    </source>
</evidence>
<feature type="domain" description="DUF6532" evidence="2">
    <location>
        <begin position="638"/>
        <end position="762"/>
    </location>
</feature>
<evidence type="ECO:0000259" key="2">
    <source>
        <dbReference type="Pfam" id="PF20149"/>
    </source>
</evidence>
<dbReference type="AlphaFoldDB" id="A0A507D7Y9"/>
<organism evidence="3 5">
    <name type="scientific">Synchytrium endobioticum</name>
    <dbReference type="NCBI Taxonomy" id="286115"/>
    <lineage>
        <taxon>Eukaryota</taxon>
        <taxon>Fungi</taxon>
        <taxon>Fungi incertae sedis</taxon>
        <taxon>Chytridiomycota</taxon>
        <taxon>Chytridiomycota incertae sedis</taxon>
        <taxon>Chytridiomycetes</taxon>
        <taxon>Synchytriales</taxon>
        <taxon>Synchytriaceae</taxon>
        <taxon>Synchytrium</taxon>
    </lineage>
</organism>
<keyword evidence="5" id="KW-1185">Reference proteome</keyword>
<evidence type="ECO:0000313" key="5">
    <source>
        <dbReference type="Proteomes" id="UP000317494"/>
    </source>
</evidence>
<sequence>MSPNPFSEPSPVASAIGTPISSHAPTFHPPAHPHQQQLQQSSMPMAHPPTHHQTRHQPSLPASSSGVSNYEILEYLIRIDERLKSMSNRLTNMEVTVQRVVPPTFFSSIKHAETTIKTRPQSVPDEHEYSLNRTASSRSTATLQTNCARTLLSLAGPQRSSEPTATDSGMPSPVSSKIQKEPSASSSLSAAITTSSSGSNESAVVEPTAEAQSRKRMRSCQPATLLDDQKSDSLGGINGTPMNVTSWMKVTQKILCENELFPPDANVTFSESSKIVFGEPNAYLTRMSAKSLQTVMTTFRAKLKKAIMDNLDYIVDLKDGENLDAVCKVVLRGNSYVHDGDKMYQSPTLAKGLCLMFQFDEDLVSKWNWESYPLTCLAFGIISLKFCLEHPSTDGHRVPNRNGQQMYEQALTALKEFIAADSAAFDKANNFLFEYGKREAKRLKEVILPAKALMQQRSIVSDRVTRPRPVIENSSATSSTNGYGEEYEYESQQAIIDEEDYFAPNDSYPTSHPSLARMEYIYDEETDDDGELTGEDEDFVPGVEKDINSASGGGRKKRRKGRKPIAYEQSSSGTPIPLPSLNGFVTGNGTSNGNIVLNGNGPVVDRVGGRQPSSAIAHFWMLLHRWAAENNMFFIDQRVIEDACETAFGNRERYLENSPRSIDANFSTWRGAMKRFMLEHLDDVVGLQPGQDLGQRCAAMLSSNRYLHDGDKLYQSEVLARAFFHILYDEGLEFSSKKWNWSTIPIAALAFTMSILKFCLQNPGASNTVHRKGRDKYLEFARDLEEYRAHHPAEFEQARCTLWMYVKRYGDGRSFRTKNVRTS</sequence>
<feature type="compositionally biased region" description="Low complexity" evidence="1">
    <location>
        <begin position="183"/>
        <end position="199"/>
    </location>
</feature>